<comment type="caution">
    <text evidence="3">The sequence shown here is derived from an EMBL/GenBank/DDBJ whole genome shotgun (WGS) entry which is preliminary data.</text>
</comment>
<evidence type="ECO:0000313" key="3">
    <source>
        <dbReference type="EMBL" id="CAK0904127.1"/>
    </source>
</evidence>
<evidence type="ECO:0000256" key="1">
    <source>
        <dbReference type="SAM" id="MobiDB-lite"/>
    </source>
</evidence>
<sequence>AALLCLQHLGVAAAPVAAAEAAALLCLQRVGVAAAPAAPAAAVEAAGAPPREPLGGASAPGPGLAGPLGEPGIPPDDSRNVPSDEWPGPDALASQGMWAAGQQPQNLASWPHGGDGSLGGCWKTSVLLDTQRDWPGQ</sequence>
<organism evidence="3 4">
    <name type="scientific">Prorocentrum cordatum</name>
    <dbReference type="NCBI Taxonomy" id="2364126"/>
    <lineage>
        <taxon>Eukaryota</taxon>
        <taxon>Sar</taxon>
        <taxon>Alveolata</taxon>
        <taxon>Dinophyceae</taxon>
        <taxon>Prorocentrales</taxon>
        <taxon>Prorocentraceae</taxon>
        <taxon>Prorocentrum</taxon>
    </lineage>
</organism>
<feature type="non-terminal residue" evidence="3">
    <location>
        <position position="137"/>
    </location>
</feature>
<keyword evidence="4" id="KW-1185">Reference proteome</keyword>
<feature type="signal peptide" evidence="2">
    <location>
        <begin position="1"/>
        <end position="18"/>
    </location>
</feature>
<name>A0ABN9XXD8_9DINO</name>
<evidence type="ECO:0000313" key="4">
    <source>
        <dbReference type="Proteomes" id="UP001189429"/>
    </source>
</evidence>
<feature type="region of interest" description="Disordered" evidence="1">
    <location>
        <begin position="38"/>
        <end position="119"/>
    </location>
</feature>
<accession>A0ABN9XXD8</accession>
<gene>
    <name evidence="3" type="ORF">PCOR1329_LOCUS80248</name>
</gene>
<feature type="non-terminal residue" evidence="3">
    <location>
        <position position="1"/>
    </location>
</feature>
<evidence type="ECO:0000256" key="2">
    <source>
        <dbReference type="SAM" id="SignalP"/>
    </source>
</evidence>
<feature type="chain" id="PRO_5046019960" evidence="2">
    <location>
        <begin position="19"/>
        <end position="137"/>
    </location>
</feature>
<proteinExistence type="predicted"/>
<dbReference type="Proteomes" id="UP001189429">
    <property type="component" value="Unassembled WGS sequence"/>
</dbReference>
<dbReference type="EMBL" id="CAUYUJ010021357">
    <property type="protein sequence ID" value="CAK0904127.1"/>
    <property type="molecule type" value="Genomic_DNA"/>
</dbReference>
<keyword evidence="2" id="KW-0732">Signal</keyword>
<reference evidence="3" key="1">
    <citation type="submission" date="2023-10" db="EMBL/GenBank/DDBJ databases">
        <authorList>
            <person name="Chen Y."/>
            <person name="Shah S."/>
            <person name="Dougan E. K."/>
            <person name="Thang M."/>
            <person name="Chan C."/>
        </authorList>
    </citation>
    <scope>NUCLEOTIDE SEQUENCE [LARGE SCALE GENOMIC DNA]</scope>
</reference>
<protein>
    <submittedName>
        <fullName evidence="3">Uncharacterized protein</fullName>
    </submittedName>
</protein>
<feature type="compositionally biased region" description="Low complexity" evidence="1">
    <location>
        <begin position="38"/>
        <end position="71"/>
    </location>
</feature>